<feature type="compositionally biased region" description="Polar residues" evidence="1">
    <location>
        <begin position="785"/>
        <end position="801"/>
    </location>
</feature>
<feature type="compositionally biased region" description="Polar residues" evidence="1">
    <location>
        <begin position="12"/>
        <end position="24"/>
    </location>
</feature>
<dbReference type="OMA" id="IESTSHW"/>
<evidence type="ECO:0000313" key="5">
    <source>
        <dbReference type="Proteomes" id="UP000002866"/>
    </source>
</evidence>
<accession>I2H1Q5</accession>
<protein>
    <submittedName>
        <fullName evidence="4">Uncharacterized protein</fullName>
    </submittedName>
</protein>
<feature type="region of interest" description="Disordered" evidence="1">
    <location>
        <begin position="315"/>
        <end position="359"/>
    </location>
</feature>
<evidence type="ECO:0000259" key="3">
    <source>
        <dbReference type="PROSITE" id="PS51294"/>
    </source>
</evidence>
<feature type="compositionally biased region" description="Low complexity" evidence="1">
    <location>
        <begin position="319"/>
        <end position="354"/>
    </location>
</feature>
<dbReference type="InterPro" id="IPR009057">
    <property type="entry name" value="Homeodomain-like_sf"/>
</dbReference>
<name>I2H1Q5_HENB6</name>
<feature type="compositionally biased region" description="Polar residues" evidence="1">
    <location>
        <begin position="709"/>
        <end position="738"/>
    </location>
</feature>
<feature type="region of interest" description="Disordered" evidence="1">
    <location>
        <begin position="229"/>
        <end position="250"/>
    </location>
</feature>
<feature type="compositionally biased region" description="Low complexity" evidence="1">
    <location>
        <begin position="477"/>
        <end position="503"/>
    </location>
</feature>
<dbReference type="Gene3D" id="1.10.10.60">
    <property type="entry name" value="Homeodomain-like"/>
    <property type="match status" value="1"/>
</dbReference>
<feature type="compositionally biased region" description="Polar residues" evidence="1">
    <location>
        <begin position="637"/>
        <end position="646"/>
    </location>
</feature>
<dbReference type="KEGG" id="tbl:TBLA_0C05110"/>
<dbReference type="STRING" id="1071380.I2H1Q5"/>
<dbReference type="InterPro" id="IPR017930">
    <property type="entry name" value="Myb_dom"/>
</dbReference>
<dbReference type="SUPFAM" id="SSF46689">
    <property type="entry name" value="Homeodomain-like"/>
    <property type="match status" value="1"/>
</dbReference>
<dbReference type="eggNOG" id="ENOG502RXV1">
    <property type="taxonomic scope" value="Eukaryota"/>
</dbReference>
<evidence type="ECO:0000259" key="2">
    <source>
        <dbReference type="PROSITE" id="PS50090"/>
    </source>
</evidence>
<feature type="compositionally biased region" description="Low complexity" evidence="1">
    <location>
        <begin position="50"/>
        <end position="72"/>
    </location>
</feature>
<feature type="compositionally biased region" description="Acidic residues" evidence="1">
    <location>
        <begin position="650"/>
        <end position="661"/>
    </location>
</feature>
<evidence type="ECO:0000313" key="4">
    <source>
        <dbReference type="EMBL" id="CCH60307.1"/>
    </source>
</evidence>
<feature type="domain" description="HTH myb-type" evidence="3">
    <location>
        <begin position="74"/>
        <end position="125"/>
    </location>
</feature>
<feature type="compositionally biased region" description="Polar residues" evidence="1">
    <location>
        <begin position="666"/>
        <end position="679"/>
    </location>
</feature>
<feature type="region of interest" description="Disordered" evidence="1">
    <location>
        <begin position="637"/>
        <end position="679"/>
    </location>
</feature>
<dbReference type="GeneID" id="14495287"/>
<keyword evidence="5" id="KW-1185">Reference proteome</keyword>
<dbReference type="CDD" id="cd00167">
    <property type="entry name" value="SANT"/>
    <property type="match status" value="1"/>
</dbReference>
<feature type="region of interest" description="Disordered" evidence="1">
    <location>
        <begin position="144"/>
        <end position="186"/>
    </location>
</feature>
<dbReference type="InterPro" id="IPR001005">
    <property type="entry name" value="SANT/Myb"/>
</dbReference>
<dbReference type="RefSeq" id="XP_004179826.1">
    <property type="nucleotide sequence ID" value="XM_004179778.1"/>
</dbReference>
<feature type="region of interest" description="Disordered" evidence="1">
    <location>
        <begin position="1"/>
        <end position="29"/>
    </location>
</feature>
<dbReference type="Proteomes" id="UP000002866">
    <property type="component" value="Chromosome 3"/>
</dbReference>
<dbReference type="PROSITE" id="PS50090">
    <property type="entry name" value="MYB_LIKE"/>
    <property type="match status" value="1"/>
</dbReference>
<proteinExistence type="predicted"/>
<dbReference type="SMART" id="SM00717">
    <property type="entry name" value="SANT"/>
    <property type="match status" value="2"/>
</dbReference>
<dbReference type="Pfam" id="PF13921">
    <property type="entry name" value="Myb_DNA-bind_6"/>
    <property type="match status" value="1"/>
</dbReference>
<feature type="region of interest" description="Disordered" evidence="1">
    <location>
        <begin position="709"/>
        <end position="801"/>
    </location>
</feature>
<dbReference type="AlphaFoldDB" id="I2H1Q5"/>
<sequence length="801" mass="87674">MAVQNLGPPSISEGSFTDSASPILSVSPVDSPHDATPIIPIKHASSVSTTTSKAATTSVSSSSTTSASVKTTLKNSSSWDPKDDLLLRHLKEVKKLGWKEIATYFDNRTSNACQFRWRRLKSGNLKTNKTVSIKDIDKVFSDLNSDMNTSKDRNSSIVSTTSKLKKQDSSLLESSTNNDKKSSILGASNISDSKQLLLSSSNNRESNINTNNDQSSASHIISNSRLTSGFMKPRSASSSHLGPGPYPNKSHISNSNMNMFSANYDINNTITKNSDISNNINNKNNNNNNNNNLTHTTKSLNQSNTATINGKNVFQPHHNNNANNILSNNKPSSSINNNNNNTNNNNNNNTIKSSAIMNSLPPDTENVGLIPKIVIRSRRASSVIPSSTSIASSFSGTKSRKNSFSTRSRRSSFNVSTGNSFANTSSFTSSLTPIATPVANRRRSSLISPGSFPHAHVHSHQYTHSYQHLTPSFSNNPSSNYYSNSNSNSYNTSNYNTNNNNSFDYNALSSADSTRRNSVSNRSASSVSNTPSNFSNMKTSRPPIFVDMNTTPSTTHENLNNRRRNSYYPIESTSHWTNEEVNLITQHKKRGLSITELSILLPTKSENDIKDHLNMHSDSKLSISDEIQVIEEYKQQNSYHSTSAIKDTSIDEDTDLEDEDSHLENHTTSGNVNQPISDKTAKSTNVLNPIYSNSKINLDIHNETMNTNKADETTANDNSIYDFSEDNSTTPNVSRSLTPNTPSNVLSNVSSNSTSTYVSNSNPTTKSNNSQSKIKNINFQNNNQAGSTAESPSKSNNTQLN</sequence>
<feature type="compositionally biased region" description="Low complexity" evidence="1">
    <location>
        <begin position="739"/>
        <end position="784"/>
    </location>
</feature>
<dbReference type="HOGENOM" id="CLU_351310_0_0_1"/>
<dbReference type="FunCoup" id="I2H1Q5">
    <property type="interactions" value="232"/>
</dbReference>
<feature type="domain" description="Myb-like" evidence="2">
    <location>
        <begin position="71"/>
        <end position="121"/>
    </location>
</feature>
<evidence type="ECO:0000256" key="1">
    <source>
        <dbReference type="SAM" id="MobiDB-lite"/>
    </source>
</evidence>
<dbReference type="OrthoDB" id="2143914at2759"/>
<dbReference type="InParanoid" id="I2H1Q5"/>
<organism evidence="4 5">
    <name type="scientific">Henningerozyma blattae (strain ATCC 34711 / CBS 6284 / DSM 70876 / NBRC 10599 / NRRL Y-10934 / UCD 77-7)</name>
    <name type="common">Yeast</name>
    <name type="synonym">Tetrapisispora blattae</name>
    <dbReference type="NCBI Taxonomy" id="1071380"/>
    <lineage>
        <taxon>Eukaryota</taxon>
        <taxon>Fungi</taxon>
        <taxon>Dikarya</taxon>
        <taxon>Ascomycota</taxon>
        <taxon>Saccharomycotina</taxon>
        <taxon>Saccharomycetes</taxon>
        <taxon>Saccharomycetales</taxon>
        <taxon>Saccharomycetaceae</taxon>
        <taxon>Henningerozyma</taxon>
    </lineage>
</organism>
<feature type="region of interest" description="Disordered" evidence="1">
    <location>
        <begin position="380"/>
        <end position="419"/>
    </location>
</feature>
<dbReference type="EMBL" id="HE806318">
    <property type="protein sequence ID" value="CCH60307.1"/>
    <property type="molecule type" value="Genomic_DNA"/>
</dbReference>
<feature type="region of interest" description="Disordered" evidence="1">
    <location>
        <begin position="50"/>
        <end position="78"/>
    </location>
</feature>
<dbReference type="PROSITE" id="PS51294">
    <property type="entry name" value="HTH_MYB"/>
    <property type="match status" value="1"/>
</dbReference>
<feature type="compositionally biased region" description="Low complexity" evidence="1">
    <location>
        <begin position="516"/>
        <end position="536"/>
    </location>
</feature>
<feature type="region of interest" description="Disordered" evidence="1">
    <location>
        <begin position="477"/>
        <end position="544"/>
    </location>
</feature>
<gene>
    <name evidence="4" type="primary">TBLA0C05110</name>
    <name evidence="4" type="ORF">TBLA_0C05110</name>
</gene>
<reference evidence="4 5" key="1">
    <citation type="journal article" date="2011" name="Proc. Natl. Acad. Sci. U.S.A.">
        <title>Evolutionary erosion of yeast sex chromosomes by mating-type switching accidents.</title>
        <authorList>
            <person name="Gordon J.L."/>
            <person name="Armisen D."/>
            <person name="Proux-Wera E."/>
            <person name="Oheigeartaigh S.S."/>
            <person name="Byrne K.P."/>
            <person name="Wolfe K.H."/>
        </authorList>
    </citation>
    <scope>NUCLEOTIDE SEQUENCE [LARGE SCALE GENOMIC DNA]</scope>
    <source>
        <strain evidence="5">ATCC 34711 / CBS 6284 / DSM 70876 / NBRC 10599 / NRRL Y-10934 / UCD 77-7</strain>
    </source>
</reference>